<name>A0A853IH14_9GAMM</name>
<dbReference type="InterPro" id="IPR047525">
    <property type="entry name" value="TfoX-like"/>
</dbReference>
<dbReference type="Proteomes" id="UP000569732">
    <property type="component" value="Unassembled WGS sequence"/>
</dbReference>
<evidence type="ECO:0000313" key="3">
    <source>
        <dbReference type="Proteomes" id="UP000569732"/>
    </source>
</evidence>
<evidence type="ECO:0000259" key="1">
    <source>
        <dbReference type="Pfam" id="PF04994"/>
    </source>
</evidence>
<dbReference type="PANTHER" id="PTHR36121">
    <property type="entry name" value="PROTEIN SXY"/>
    <property type="match status" value="1"/>
</dbReference>
<dbReference type="Pfam" id="PF04994">
    <property type="entry name" value="TfoX_C"/>
    <property type="match status" value="1"/>
</dbReference>
<feature type="domain" description="TfoX C-terminal" evidence="1">
    <location>
        <begin position="2"/>
        <end position="80"/>
    </location>
</feature>
<reference evidence="2 3" key="1">
    <citation type="submission" date="2020-07" db="EMBL/GenBank/DDBJ databases">
        <title>Endozoicomonas sp. nov., isolated from sediment.</title>
        <authorList>
            <person name="Gu T."/>
        </authorList>
    </citation>
    <scope>NUCLEOTIDE SEQUENCE [LARGE SCALE GENOMIC DNA]</scope>
    <source>
        <strain evidence="2 3">SM1973</strain>
    </source>
</reference>
<keyword evidence="3" id="KW-1185">Reference proteome</keyword>
<proteinExistence type="predicted"/>
<organism evidence="2 3">
    <name type="scientific">Spartinivicinus marinus</name>
    <dbReference type="NCBI Taxonomy" id="2994442"/>
    <lineage>
        <taxon>Bacteria</taxon>
        <taxon>Pseudomonadati</taxon>
        <taxon>Pseudomonadota</taxon>
        <taxon>Gammaproteobacteria</taxon>
        <taxon>Oceanospirillales</taxon>
        <taxon>Zooshikellaceae</taxon>
        <taxon>Spartinivicinus</taxon>
    </lineage>
</organism>
<evidence type="ECO:0000313" key="2">
    <source>
        <dbReference type="EMBL" id="NYZ69311.1"/>
    </source>
</evidence>
<dbReference type="InterPro" id="IPR007077">
    <property type="entry name" value="TfoX_C"/>
</dbReference>
<comment type="caution">
    <text evidence="2">The sequence shown here is derived from an EMBL/GenBank/DDBJ whole genome shotgun (WGS) entry which is preliminary data.</text>
</comment>
<accession>A0A853IH14</accession>
<dbReference type="PANTHER" id="PTHR36121:SF1">
    <property type="entry name" value="PROTEIN SXY"/>
    <property type="match status" value="1"/>
</dbReference>
<sequence>MATDLIELKNLGKTSVQWLNAVGIRDRETLEQIGAVEAYCKIKTRGFKVSKVLLYALEGALLNAHWNQLDPSLKERLIREAEAKEPSAVSQ</sequence>
<dbReference type="EMBL" id="JACCKB010000073">
    <property type="protein sequence ID" value="NYZ69311.1"/>
    <property type="molecule type" value="Genomic_DNA"/>
</dbReference>
<dbReference type="AlphaFoldDB" id="A0A853IH14"/>
<protein>
    <submittedName>
        <fullName evidence="2">TfoX/Sxy family protein</fullName>
    </submittedName>
</protein>
<gene>
    <name evidence="2" type="ORF">H0A36_25150</name>
</gene>
<dbReference type="RefSeq" id="WP_163835792.1">
    <property type="nucleotide sequence ID" value="NZ_JACCKB010000073.1"/>
</dbReference>
<dbReference type="Gene3D" id="1.10.150.20">
    <property type="entry name" value="5' to 3' exonuclease, C-terminal subdomain"/>
    <property type="match status" value="1"/>
</dbReference>